<feature type="non-terminal residue" evidence="1">
    <location>
        <position position="96"/>
    </location>
</feature>
<accession>A0ACA9SPC0</accession>
<evidence type="ECO:0000313" key="1">
    <source>
        <dbReference type="EMBL" id="CAG8845223.1"/>
    </source>
</evidence>
<reference evidence="1" key="1">
    <citation type="submission" date="2021-06" db="EMBL/GenBank/DDBJ databases">
        <authorList>
            <person name="Kallberg Y."/>
            <person name="Tangrot J."/>
            <person name="Rosling A."/>
        </authorList>
    </citation>
    <scope>NUCLEOTIDE SEQUENCE</scope>
    <source>
        <strain evidence="1">MA461A</strain>
    </source>
</reference>
<sequence length="96" mass="11143">LIELMETCWHQDPEKRKFAEDSYYSHIKKNGGLASALYKLYEKARKGEIKFPENIDASILPTKINDQEIYSSRPLTQFISKAFTLQSMRLNSNVIT</sequence>
<dbReference type="Proteomes" id="UP000789920">
    <property type="component" value="Unassembled WGS sequence"/>
</dbReference>
<name>A0ACA9SPC0_9GLOM</name>
<keyword evidence="2" id="KW-1185">Reference proteome</keyword>
<comment type="caution">
    <text evidence="1">The sequence shown here is derived from an EMBL/GenBank/DDBJ whole genome shotgun (WGS) entry which is preliminary data.</text>
</comment>
<organism evidence="1 2">
    <name type="scientific">Racocetra persica</name>
    <dbReference type="NCBI Taxonomy" id="160502"/>
    <lineage>
        <taxon>Eukaryota</taxon>
        <taxon>Fungi</taxon>
        <taxon>Fungi incertae sedis</taxon>
        <taxon>Mucoromycota</taxon>
        <taxon>Glomeromycotina</taxon>
        <taxon>Glomeromycetes</taxon>
        <taxon>Diversisporales</taxon>
        <taxon>Gigasporaceae</taxon>
        <taxon>Racocetra</taxon>
    </lineage>
</organism>
<proteinExistence type="predicted"/>
<protein>
    <submittedName>
        <fullName evidence="1">29820_t:CDS:1</fullName>
    </submittedName>
</protein>
<dbReference type="EMBL" id="CAJVQC010145784">
    <property type="protein sequence ID" value="CAG8845223.1"/>
    <property type="molecule type" value="Genomic_DNA"/>
</dbReference>
<gene>
    <name evidence="1" type="ORF">RPERSI_LOCUS33570</name>
</gene>
<feature type="non-terminal residue" evidence="1">
    <location>
        <position position="1"/>
    </location>
</feature>
<evidence type="ECO:0000313" key="2">
    <source>
        <dbReference type="Proteomes" id="UP000789920"/>
    </source>
</evidence>